<dbReference type="EMBL" id="BAABLW010000005">
    <property type="protein sequence ID" value="GAA4916323.1"/>
    <property type="molecule type" value="Genomic_DNA"/>
</dbReference>
<evidence type="ECO:0000256" key="1">
    <source>
        <dbReference type="SAM" id="MobiDB-lite"/>
    </source>
</evidence>
<feature type="domain" description="Coenzyme Q-binding protein COQ10 START" evidence="2">
    <location>
        <begin position="109"/>
        <end position="224"/>
    </location>
</feature>
<dbReference type="PANTHER" id="PTHR33824:SF7">
    <property type="entry name" value="POLYKETIDE CYCLASE_DEHYDRASE AND LIPID TRANSPORT SUPERFAMILY PROTEIN"/>
    <property type="match status" value="1"/>
</dbReference>
<feature type="region of interest" description="Disordered" evidence="1">
    <location>
        <begin position="266"/>
        <end position="377"/>
    </location>
</feature>
<accession>A0ABP9FUH3</accession>
<dbReference type="RefSeq" id="WP_345476918.1">
    <property type="nucleotide sequence ID" value="NZ_BAABLW010000005.1"/>
</dbReference>
<dbReference type="InterPro" id="IPR047137">
    <property type="entry name" value="ORF3"/>
</dbReference>
<proteinExistence type="predicted"/>
<name>A0ABP9FUH3_9MICC</name>
<evidence type="ECO:0000313" key="3">
    <source>
        <dbReference type="EMBL" id="GAA4916323.1"/>
    </source>
</evidence>
<protein>
    <recommendedName>
        <fullName evidence="2">Coenzyme Q-binding protein COQ10 START domain-containing protein</fullName>
    </recommendedName>
</protein>
<dbReference type="Proteomes" id="UP001500368">
    <property type="component" value="Unassembled WGS sequence"/>
</dbReference>
<evidence type="ECO:0000259" key="2">
    <source>
        <dbReference type="Pfam" id="PF03364"/>
    </source>
</evidence>
<evidence type="ECO:0000313" key="4">
    <source>
        <dbReference type="Proteomes" id="UP001500368"/>
    </source>
</evidence>
<feature type="compositionally biased region" description="Acidic residues" evidence="1">
    <location>
        <begin position="266"/>
        <end position="284"/>
    </location>
</feature>
<feature type="compositionally biased region" description="Acidic residues" evidence="1">
    <location>
        <begin position="291"/>
        <end position="377"/>
    </location>
</feature>
<dbReference type="Gene3D" id="3.30.530.20">
    <property type="match status" value="1"/>
</dbReference>
<dbReference type="PANTHER" id="PTHR33824">
    <property type="entry name" value="POLYKETIDE CYCLASE/DEHYDRASE AND LIPID TRANSPORT SUPERFAMILY PROTEIN"/>
    <property type="match status" value="1"/>
</dbReference>
<organism evidence="3 4">
    <name type="scientific">Nesterenkonia rhizosphaerae</name>
    <dbReference type="NCBI Taxonomy" id="1348272"/>
    <lineage>
        <taxon>Bacteria</taxon>
        <taxon>Bacillati</taxon>
        <taxon>Actinomycetota</taxon>
        <taxon>Actinomycetes</taxon>
        <taxon>Micrococcales</taxon>
        <taxon>Micrococcaceae</taxon>
        <taxon>Nesterenkonia</taxon>
    </lineage>
</organism>
<dbReference type="SUPFAM" id="SSF55961">
    <property type="entry name" value="Bet v1-like"/>
    <property type="match status" value="1"/>
</dbReference>
<reference evidence="4" key="1">
    <citation type="journal article" date="2019" name="Int. J. Syst. Evol. Microbiol.">
        <title>The Global Catalogue of Microorganisms (GCM) 10K type strain sequencing project: providing services to taxonomists for standard genome sequencing and annotation.</title>
        <authorList>
            <consortium name="The Broad Institute Genomics Platform"/>
            <consortium name="The Broad Institute Genome Sequencing Center for Infectious Disease"/>
            <person name="Wu L."/>
            <person name="Ma J."/>
        </authorList>
    </citation>
    <scope>NUCLEOTIDE SEQUENCE [LARGE SCALE GENOMIC DNA]</scope>
    <source>
        <strain evidence="4">JCM 19129</strain>
    </source>
</reference>
<dbReference type="Pfam" id="PF03364">
    <property type="entry name" value="Polyketide_cyc"/>
    <property type="match status" value="1"/>
</dbReference>
<dbReference type="CDD" id="cd07817">
    <property type="entry name" value="SRPBCC_8"/>
    <property type="match status" value="1"/>
</dbReference>
<comment type="caution">
    <text evidence="3">The sequence shown here is derived from an EMBL/GenBank/DDBJ whole genome shotgun (WGS) entry which is preliminary data.</text>
</comment>
<feature type="region of interest" description="Disordered" evidence="1">
    <location>
        <begin position="40"/>
        <end position="71"/>
    </location>
</feature>
<sequence length="377" mass="41807">MSGQDMFSGLKSHLGDYGKALARKAISSAGEKVDGLAERMAGGDGAASEGLKEGAEKLAEGKSPVSAAASGVASGAGDKIKSVFTGGSGSGGEGGSDNKFMNIVEWTDVGVPLRVAYNAFTQFEDWPQFMKKVENVERVDDTKLKIKGQVFLSHRTWEATITEQIPDSHIVWKSSGEKGRISGSVSFHEVTPTLTRILTVGEYHPQGFMERTGNLWRAVGRRFRLELKFYVHHVMTVVMRDQDSVEGWRGEIRDGEVVTTHEDALEQEAQEQEAQEQESQEQDEQDHASDSEQETYGEPVDDEDDDYSEPEDEDYADDEGEEEPSEDDEDDVEELPEDDEPLEDEAPAEDEDDLPEDDVEYDEEPAEDEEDEEPDPR</sequence>
<dbReference type="InterPro" id="IPR005031">
    <property type="entry name" value="COQ10_START"/>
</dbReference>
<keyword evidence="4" id="KW-1185">Reference proteome</keyword>
<dbReference type="InterPro" id="IPR023393">
    <property type="entry name" value="START-like_dom_sf"/>
</dbReference>
<feature type="compositionally biased region" description="Basic and acidic residues" evidence="1">
    <location>
        <begin position="50"/>
        <end position="60"/>
    </location>
</feature>
<gene>
    <name evidence="3" type="ORF">GCM10025790_09400</name>
</gene>